<feature type="compositionally biased region" description="Polar residues" evidence="1">
    <location>
        <begin position="133"/>
        <end position="143"/>
    </location>
</feature>
<feature type="region of interest" description="Disordered" evidence="1">
    <location>
        <begin position="78"/>
        <end position="154"/>
    </location>
</feature>
<keyword evidence="2" id="KW-0732">Signal</keyword>
<evidence type="ECO:0000256" key="2">
    <source>
        <dbReference type="SAM" id="SignalP"/>
    </source>
</evidence>
<keyword evidence="4" id="KW-1185">Reference proteome</keyword>
<feature type="compositionally biased region" description="Polar residues" evidence="1">
    <location>
        <begin position="99"/>
        <end position="116"/>
    </location>
</feature>
<name>A0AAN9BGH1_9CAEN</name>
<comment type="caution">
    <text evidence="3">The sequence shown here is derived from an EMBL/GenBank/DDBJ whole genome shotgun (WGS) entry which is preliminary data.</text>
</comment>
<gene>
    <name evidence="3" type="ORF">V1264_021015</name>
</gene>
<sequence>MDSTTLLPFCVTCSLLFLLPPPTATQLSECERGVRRPHPTQENAYQIYVRSDLTPEWLDQSCPAPTVFSAPQCTCVTPDIDTPSPAPSRSAYKGRKTPWFSTSKSMKQQMKVQSTKKGQRKRPPPPPPPPSPHTTQNQGNSIWAGQPKDRAPVTGKQECLYHRKGPGYEGQYEQWTETGWVEMDCNWPVNAGLVWSQQHCRCDWGPNRVIAKPDLNGVSAMCLMMLKMTFDDGEIKDVGRGVWLDIQNRFNVEAIEDDTAVEGWAGAFRGSGISVPFFKMNTLGATFRIKFRFRLCDGMPDADLMLVNNGCMESDALPSLQVMYRAWTNTLYFQMATLSTQGPVREECSIEHQHPWVDINIHYDDDLLEIFANGRQCVRSVAYSGPIVQTDCPMSLLEDNFCGLLDEVVMTRGCTADQES</sequence>
<accession>A0AAN9BGH1</accession>
<reference evidence="3 4" key="1">
    <citation type="submission" date="2024-02" db="EMBL/GenBank/DDBJ databases">
        <title>Chromosome-scale genome assembly of the rough periwinkle Littorina saxatilis.</title>
        <authorList>
            <person name="De Jode A."/>
            <person name="Faria R."/>
            <person name="Formenti G."/>
            <person name="Sims Y."/>
            <person name="Smith T.P."/>
            <person name="Tracey A."/>
            <person name="Wood J.M.D."/>
            <person name="Zagrodzka Z.B."/>
            <person name="Johannesson K."/>
            <person name="Butlin R.K."/>
            <person name="Leder E.H."/>
        </authorList>
    </citation>
    <scope>NUCLEOTIDE SEQUENCE [LARGE SCALE GENOMIC DNA]</scope>
    <source>
        <strain evidence="3">Snail1</strain>
        <tissue evidence="3">Muscle</tissue>
    </source>
</reference>
<proteinExistence type="predicted"/>
<organism evidence="3 4">
    <name type="scientific">Littorina saxatilis</name>
    <dbReference type="NCBI Taxonomy" id="31220"/>
    <lineage>
        <taxon>Eukaryota</taxon>
        <taxon>Metazoa</taxon>
        <taxon>Spiralia</taxon>
        <taxon>Lophotrochozoa</taxon>
        <taxon>Mollusca</taxon>
        <taxon>Gastropoda</taxon>
        <taxon>Caenogastropoda</taxon>
        <taxon>Littorinimorpha</taxon>
        <taxon>Littorinoidea</taxon>
        <taxon>Littorinidae</taxon>
        <taxon>Littorina</taxon>
    </lineage>
</organism>
<evidence type="ECO:0000313" key="3">
    <source>
        <dbReference type="EMBL" id="KAK7102850.1"/>
    </source>
</evidence>
<evidence type="ECO:0000256" key="1">
    <source>
        <dbReference type="SAM" id="MobiDB-lite"/>
    </source>
</evidence>
<feature type="signal peptide" evidence="2">
    <location>
        <begin position="1"/>
        <end position="25"/>
    </location>
</feature>
<dbReference type="Proteomes" id="UP001374579">
    <property type="component" value="Unassembled WGS sequence"/>
</dbReference>
<feature type="chain" id="PRO_5042855866" evidence="2">
    <location>
        <begin position="26"/>
        <end position="420"/>
    </location>
</feature>
<evidence type="ECO:0000313" key="4">
    <source>
        <dbReference type="Proteomes" id="UP001374579"/>
    </source>
</evidence>
<protein>
    <submittedName>
        <fullName evidence="3">Uncharacterized protein</fullName>
    </submittedName>
</protein>
<dbReference type="EMBL" id="JBAMIC010000010">
    <property type="protein sequence ID" value="KAK7102850.1"/>
    <property type="molecule type" value="Genomic_DNA"/>
</dbReference>
<dbReference type="AlphaFoldDB" id="A0AAN9BGH1"/>